<dbReference type="Pfam" id="PF02737">
    <property type="entry name" value="3HCDH_N"/>
    <property type="match status" value="1"/>
</dbReference>
<dbReference type="PANTHER" id="PTHR48075">
    <property type="entry name" value="3-HYDROXYACYL-COA DEHYDROGENASE FAMILY PROTEIN"/>
    <property type="match status" value="1"/>
</dbReference>
<keyword evidence="1 4" id="KW-0560">Oxidoreductase</keyword>
<evidence type="ECO:0000256" key="1">
    <source>
        <dbReference type="ARBA" id="ARBA00023002"/>
    </source>
</evidence>
<dbReference type="InterPro" id="IPR008927">
    <property type="entry name" value="6-PGluconate_DH-like_C_sf"/>
</dbReference>
<dbReference type="SUPFAM" id="SSF51735">
    <property type="entry name" value="NAD(P)-binding Rossmann-fold domains"/>
    <property type="match status" value="1"/>
</dbReference>
<dbReference type="PANTHER" id="PTHR48075:SF5">
    <property type="entry name" value="3-HYDROXYBUTYRYL-COA DEHYDROGENASE"/>
    <property type="match status" value="1"/>
</dbReference>
<dbReference type="Pfam" id="PF00725">
    <property type="entry name" value="3HCDH"/>
    <property type="match status" value="2"/>
</dbReference>
<dbReference type="InterPro" id="IPR006108">
    <property type="entry name" value="3HC_DH_C"/>
</dbReference>
<evidence type="ECO:0000259" key="2">
    <source>
        <dbReference type="Pfam" id="PF00725"/>
    </source>
</evidence>
<feature type="domain" description="3-hydroxyacyl-CoA dehydrogenase C-terminal" evidence="2">
    <location>
        <begin position="427"/>
        <end position="507"/>
    </location>
</feature>
<organism evidence="4 5">
    <name type="scientific">Achromobacter animicus</name>
    <dbReference type="NCBI Taxonomy" id="1389935"/>
    <lineage>
        <taxon>Bacteria</taxon>
        <taxon>Pseudomonadati</taxon>
        <taxon>Pseudomonadota</taxon>
        <taxon>Betaproteobacteria</taxon>
        <taxon>Burkholderiales</taxon>
        <taxon>Alcaligenaceae</taxon>
        <taxon>Achromobacter</taxon>
    </lineage>
</organism>
<keyword evidence="5" id="KW-1185">Reference proteome</keyword>
<dbReference type="Proteomes" id="UP000494214">
    <property type="component" value="Unassembled WGS sequence"/>
</dbReference>
<dbReference type="Gene3D" id="1.10.1040.10">
    <property type="entry name" value="N-(1-d-carboxylethyl)-l-norvaline Dehydrogenase, domain 2"/>
    <property type="match status" value="2"/>
</dbReference>
<dbReference type="Gene3D" id="3.40.50.720">
    <property type="entry name" value="NAD(P)-binding Rossmann-like Domain"/>
    <property type="match status" value="1"/>
</dbReference>
<accession>A0A6S7A5I5</accession>
<dbReference type="NCBIfam" id="NF006124">
    <property type="entry name" value="PRK08268.1"/>
    <property type="match status" value="1"/>
</dbReference>
<dbReference type="InterPro" id="IPR006176">
    <property type="entry name" value="3-OHacyl-CoA_DH_NAD-bd"/>
</dbReference>
<dbReference type="GO" id="GO:0070403">
    <property type="term" value="F:NAD+ binding"/>
    <property type="evidence" value="ECO:0007669"/>
    <property type="project" value="InterPro"/>
</dbReference>
<dbReference type="InterPro" id="IPR036291">
    <property type="entry name" value="NAD(P)-bd_dom_sf"/>
</dbReference>
<sequence>MGSESTTGLPDLDRPGVKVGVVGAGLMGRGIAQVAAQAGYVVRLHDTRAGAASQARQDILASLATLAARGKIPREQAEGADARLIAADALQDLHDCELVIEAIVESLPAKQALFRELEAVVTPQCVLATNTSSLLVTEVASGCDLPERVGGLHFFSPVPRMKLAEVIPGLRSAPGLADTLAAFTRRVGHTPVVARDTPGFIANHASRGYQPEALRIAGEQICDFAGIDAILRDACGFRMGPFELFDLTGLDVSHPAGESIYRQWFDEARHQPSIITRQRLAGGVLGRKTGQGFYRYDEDGKRVEAEGDDSAAVVADRRIPVWIAPSALPFRATLAARVAASGATLETAETPSDAALCLVLPVGDDATAACVRLELDARRVVAVDPLFTRTRCTIMLTPVTSAAMREQARAILQEDGVAVTCIQDSPGFIAQRIVATIVNNACAMAQQGIATPQDIDQTVTLALGYPLGPFALGDALGARTILRILEQLHARYLEPRYRPSAWLSRRAALDLPLAAVASAR</sequence>
<evidence type="ECO:0000259" key="3">
    <source>
        <dbReference type="Pfam" id="PF02737"/>
    </source>
</evidence>
<dbReference type="AlphaFoldDB" id="A0A6S7A5I5"/>
<feature type="domain" description="3-hydroxyacyl-CoA dehydrogenase NAD binding" evidence="3">
    <location>
        <begin position="18"/>
        <end position="196"/>
    </location>
</feature>
<proteinExistence type="predicted"/>
<reference evidence="4 5" key="1">
    <citation type="submission" date="2020-04" db="EMBL/GenBank/DDBJ databases">
        <authorList>
            <person name="De Canck E."/>
        </authorList>
    </citation>
    <scope>NUCLEOTIDE SEQUENCE [LARGE SCALE GENOMIC DNA]</scope>
    <source>
        <strain evidence="4 5">LMG 26690</strain>
    </source>
</reference>
<dbReference type="EC" id="1.1.1.-" evidence="4"/>
<dbReference type="FunFam" id="3.40.50.720:FF:000009">
    <property type="entry name" value="Fatty oxidation complex, alpha subunit"/>
    <property type="match status" value="1"/>
</dbReference>
<gene>
    <name evidence="4" type="primary">paaH_1</name>
    <name evidence="4" type="ORF">LMG26690_03001</name>
</gene>
<name>A0A6S7A5I5_9BURK</name>
<dbReference type="SUPFAM" id="SSF48179">
    <property type="entry name" value="6-phosphogluconate dehydrogenase C-terminal domain-like"/>
    <property type="match status" value="2"/>
</dbReference>
<dbReference type="EMBL" id="CADIJM010000005">
    <property type="protein sequence ID" value="CAB3707582.1"/>
    <property type="molecule type" value="Genomic_DNA"/>
</dbReference>
<dbReference type="GO" id="GO:0006631">
    <property type="term" value="P:fatty acid metabolic process"/>
    <property type="evidence" value="ECO:0007669"/>
    <property type="project" value="InterPro"/>
</dbReference>
<evidence type="ECO:0000313" key="4">
    <source>
        <dbReference type="EMBL" id="CAB3707582.1"/>
    </source>
</evidence>
<dbReference type="InterPro" id="IPR013328">
    <property type="entry name" value="6PGD_dom2"/>
</dbReference>
<dbReference type="RefSeq" id="WP_175123828.1">
    <property type="nucleotide sequence ID" value="NZ_CADIJM010000005.1"/>
</dbReference>
<dbReference type="GO" id="GO:0016616">
    <property type="term" value="F:oxidoreductase activity, acting on the CH-OH group of donors, NAD or NADP as acceptor"/>
    <property type="evidence" value="ECO:0007669"/>
    <property type="project" value="InterPro"/>
</dbReference>
<protein>
    <submittedName>
        <fullName evidence="4">3-hydroxyadipyl-CoA dehydrogenase</fullName>
        <ecNumber evidence="4">1.1.1.-</ecNumber>
    </submittedName>
</protein>
<feature type="domain" description="3-hydroxyacyl-CoA dehydrogenase C-terminal" evidence="2">
    <location>
        <begin position="199"/>
        <end position="296"/>
    </location>
</feature>
<evidence type="ECO:0000313" key="5">
    <source>
        <dbReference type="Proteomes" id="UP000494214"/>
    </source>
</evidence>